<comment type="caution">
    <text evidence="1">The sequence shown here is derived from an EMBL/GenBank/DDBJ whole genome shotgun (WGS) entry which is preliminary data.</text>
</comment>
<dbReference type="Pfam" id="PF05762">
    <property type="entry name" value="VWA_CoxE"/>
    <property type="match status" value="1"/>
</dbReference>
<dbReference type="CDD" id="cd00198">
    <property type="entry name" value="vWFA"/>
    <property type="match status" value="1"/>
</dbReference>
<dbReference type="GeneID" id="78371942"/>
<dbReference type="SUPFAM" id="SSF53300">
    <property type="entry name" value="vWA-like"/>
    <property type="match status" value="1"/>
</dbReference>
<dbReference type="InterPro" id="IPR011195">
    <property type="entry name" value="UCP010256"/>
</dbReference>
<reference evidence="1 2" key="1">
    <citation type="submission" date="2015-01" db="EMBL/GenBank/DDBJ databases">
        <title>Draft genome of the acidophilic iron oxidizer Ferrimicrobium acidiphilum strain T23.</title>
        <authorList>
            <person name="Poehlein A."/>
            <person name="Eisen S."/>
            <person name="Schloemann M."/>
            <person name="Johnson B.D."/>
            <person name="Daniel R."/>
            <person name="Muehling M."/>
        </authorList>
    </citation>
    <scope>NUCLEOTIDE SEQUENCE [LARGE SCALE GENOMIC DNA]</scope>
    <source>
        <strain evidence="1 2">T23</strain>
    </source>
</reference>
<dbReference type="InterPro" id="IPR008912">
    <property type="entry name" value="Uncharacterised_CoxE"/>
</dbReference>
<sequence>MKPEELITGFVELLRVRGLRVPVSSSQDLLGALAVVGIDDQERVRECARATLVKSQKDNELFDNVFREYFFGQHPDEEVPRQVTVGFDSQDAPEAEQDDDGQMQRVVRYSAVERLRSADLRSLEAAERREALRLIERFRFSPPLRRSYRFVKSRSVQRLDLSHTLRLSVATSGEPIRRRFLSKGLRSRRLLFLVDISGSMHAYAEGLLHFAWAARRALGDVHVFTLGTRLHNVSRALDVSDPDRAMAQVSSLIDDFAGGTRLGASLETFNIEHGARGVARGAIVVVFSDGWDRGDPQVMEEAMGRLSRLAKSILWVNPLAAATDYAPLARGMATALPYIDAFLPGESVRSFEHLARVICSEGELQ</sequence>
<dbReference type="eggNOG" id="COG3552">
    <property type="taxonomic scope" value="Bacteria"/>
</dbReference>
<evidence type="ECO:0000313" key="2">
    <source>
        <dbReference type="Proteomes" id="UP000032336"/>
    </source>
</evidence>
<dbReference type="OrthoDB" id="9790469at2"/>
<gene>
    <name evidence="1" type="ORF">FEAC_06360</name>
</gene>
<dbReference type="STRING" id="1121877.FEAC_06360"/>
<dbReference type="RefSeq" id="WP_052565389.1">
    <property type="nucleotide sequence ID" value="NZ_JQKF01000003.1"/>
</dbReference>
<dbReference type="AlphaFoldDB" id="A0A0D8FYM2"/>
<dbReference type="Gene3D" id="3.40.50.410">
    <property type="entry name" value="von Willebrand factor, type A domain"/>
    <property type="match status" value="1"/>
</dbReference>
<dbReference type="Proteomes" id="UP000032336">
    <property type="component" value="Unassembled WGS sequence"/>
</dbReference>
<protein>
    <submittedName>
        <fullName evidence="1">VWA domain containing CoxE-like protein</fullName>
    </submittedName>
</protein>
<evidence type="ECO:0000313" key="1">
    <source>
        <dbReference type="EMBL" id="KJE77527.1"/>
    </source>
</evidence>
<dbReference type="PIRSF" id="PIRSF010256">
    <property type="entry name" value="CoxE_vWa"/>
    <property type="match status" value="1"/>
</dbReference>
<dbReference type="PANTHER" id="PTHR39338:SF6">
    <property type="entry name" value="BLL5662 PROTEIN"/>
    <property type="match status" value="1"/>
</dbReference>
<dbReference type="InterPro" id="IPR036465">
    <property type="entry name" value="vWFA_dom_sf"/>
</dbReference>
<keyword evidence="2" id="KW-1185">Reference proteome</keyword>
<dbReference type="PANTHER" id="PTHR39338">
    <property type="entry name" value="BLL5662 PROTEIN-RELATED"/>
    <property type="match status" value="1"/>
</dbReference>
<proteinExistence type="predicted"/>
<name>A0A0D8FYM2_9ACTN</name>
<dbReference type="EMBL" id="JXUW01000004">
    <property type="protein sequence ID" value="KJE77527.1"/>
    <property type="molecule type" value="Genomic_DNA"/>
</dbReference>
<accession>A0A0D8FYM2</accession>
<organism evidence="1 2">
    <name type="scientific">Ferrimicrobium acidiphilum DSM 19497</name>
    <dbReference type="NCBI Taxonomy" id="1121877"/>
    <lineage>
        <taxon>Bacteria</taxon>
        <taxon>Bacillati</taxon>
        <taxon>Actinomycetota</taxon>
        <taxon>Acidimicrobiia</taxon>
        <taxon>Acidimicrobiales</taxon>
        <taxon>Acidimicrobiaceae</taxon>
        <taxon>Ferrimicrobium</taxon>
    </lineage>
</organism>